<evidence type="ECO:0000313" key="1">
    <source>
        <dbReference type="EMBL" id="EYC15002.1"/>
    </source>
</evidence>
<gene>
    <name evidence="1" type="primary">Acey_s0038.g3570</name>
    <name evidence="1" type="ORF">Y032_0038g3570</name>
</gene>
<sequence length="97" mass="11364">MVIILLRMLCSLKTRKHCLIRETASARGWSRREILKALSKSLVFNITDCIHHYRDQRNHERWVPPRLPLHPRTYDETSADRLASFASSASTLYELNT</sequence>
<proteinExistence type="predicted"/>
<protein>
    <submittedName>
        <fullName evidence="1">Uncharacterized protein</fullName>
    </submittedName>
</protein>
<comment type="caution">
    <text evidence="1">The sequence shown here is derived from an EMBL/GenBank/DDBJ whole genome shotgun (WGS) entry which is preliminary data.</text>
</comment>
<name>A0A016UJI7_9BILA</name>
<reference evidence="2" key="1">
    <citation type="journal article" date="2015" name="Nat. Genet.">
        <title>The genome and transcriptome of the zoonotic hookworm Ancylostoma ceylanicum identify infection-specific gene families.</title>
        <authorList>
            <person name="Schwarz E.M."/>
            <person name="Hu Y."/>
            <person name="Antoshechkin I."/>
            <person name="Miller M.M."/>
            <person name="Sternberg P.W."/>
            <person name="Aroian R.V."/>
        </authorList>
    </citation>
    <scope>NUCLEOTIDE SEQUENCE</scope>
    <source>
        <strain evidence="2">HY135</strain>
    </source>
</reference>
<dbReference type="AlphaFoldDB" id="A0A016UJI7"/>
<keyword evidence="2" id="KW-1185">Reference proteome</keyword>
<accession>A0A016UJI7</accession>
<dbReference type="EMBL" id="JARK01001374">
    <property type="protein sequence ID" value="EYC15002.1"/>
    <property type="molecule type" value="Genomic_DNA"/>
</dbReference>
<evidence type="ECO:0000313" key="2">
    <source>
        <dbReference type="Proteomes" id="UP000024635"/>
    </source>
</evidence>
<organism evidence="1 2">
    <name type="scientific">Ancylostoma ceylanicum</name>
    <dbReference type="NCBI Taxonomy" id="53326"/>
    <lineage>
        <taxon>Eukaryota</taxon>
        <taxon>Metazoa</taxon>
        <taxon>Ecdysozoa</taxon>
        <taxon>Nematoda</taxon>
        <taxon>Chromadorea</taxon>
        <taxon>Rhabditida</taxon>
        <taxon>Rhabditina</taxon>
        <taxon>Rhabditomorpha</taxon>
        <taxon>Strongyloidea</taxon>
        <taxon>Ancylostomatidae</taxon>
        <taxon>Ancylostomatinae</taxon>
        <taxon>Ancylostoma</taxon>
    </lineage>
</organism>
<dbReference type="Proteomes" id="UP000024635">
    <property type="component" value="Unassembled WGS sequence"/>
</dbReference>